<proteinExistence type="predicted"/>
<keyword evidence="3" id="KW-1185">Reference proteome</keyword>
<feature type="transmembrane region" description="Helical" evidence="1">
    <location>
        <begin position="199"/>
        <end position="218"/>
    </location>
</feature>
<gene>
    <name evidence="2" type="ORF">GS4_26_00970</name>
</gene>
<dbReference type="eggNOG" id="COG3619">
    <property type="taxonomic scope" value="Bacteria"/>
</dbReference>
<evidence type="ECO:0008006" key="4">
    <source>
        <dbReference type="Google" id="ProtNLM"/>
    </source>
</evidence>
<accession>M0QMJ8</accession>
<dbReference type="Proteomes" id="UP000011666">
    <property type="component" value="Unassembled WGS sequence"/>
</dbReference>
<dbReference type="PANTHER" id="PTHR37314:SF4">
    <property type="entry name" value="UPF0700 TRANSMEMBRANE PROTEIN YOAK"/>
    <property type="match status" value="1"/>
</dbReference>
<dbReference type="OrthoDB" id="7057004at2"/>
<keyword evidence="1" id="KW-0812">Transmembrane</keyword>
<dbReference type="AlphaFoldDB" id="M0QMJ8"/>
<dbReference type="InterPro" id="IPR010699">
    <property type="entry name" value="DUF1275"/>
</dbReference>
<dbReference type="PANTHER" id="PTHR37314">
    <property type="entry name" value="SLR0142 PROTEIN"/>
    <property type="match status" value="1"/>
</dbReference>
<comment type="caution">
    <text evidence="2">The sequence shown here is derived from an EMBL/GenBank/DDBJ whole genome shotgun (WGS) entry which is preliminary data.</text>
</comment>
<reference evidence="2 3" key="1">
    <citation type="submission" date="2013-01" db="EMBL/GenBank/DDBJ databases">
        <title>Whole genome shotgun sequence of Gordonia soli NBRC 108243.</title>
        <authorList>
            <person name="Isaki-Nakamura S."/>
            <person name="Hosoyama A."/>
            <person name="Tsuchikane K."/>
            <person name="Ando Y."/>
            <person name="Baba S."/>
            <person name="Ohji S."/>
            <person name="Hamada M."/>
            <person name="Tamura T."/>
            <person name="Yamazoe A."/>
            <person name="Yamazaki S."/>
            <person name="Fujita N."/>
        </authorList>
    </citation>
    <scope>NUCLEOTIDE SEQUENCE [LARGE SCALE GENOMIC DNA]</scope>
    <source>
        <strain evidence="2 3">NBRC 108243</strain>
    </source>
</reference>
<keyword evidence="1" id="KW-1133">Transmembrane helix</keyword>
<feature type="transmembrane region" description="Helical" evidence="1">
    <location>
        <begin position="60"/>
        <end position="80"/>
    </location>
</feature>
<protein>
    <recommendedName>
        <fullName evidence="4">DUF1275 family protein</fullName>
    </recommendedName>
</protein>
<dbReference type="Pfam" id="PF06912">
    <property type="entry name" value="DUF1275"/>
    <property type="match status" value="1"/>
</dbReference>
<keyword evidence="1" id="KW-0472">Membrane</keyword>
<organism evidence="2 3">
    <name type="scientific">Gordonia soli NBRC 108243</name>
    <dbReference type="NCBI Taxonomy" id="1223545"/>
    <lineage>
        <taxon>Bacteria</taxon>
        <taxon>Bacillati</taxon>
        <taxon>Actinomycetota</taxon>
        <taxon>Actinomycetes</taxon>
        <taxon>Mycobacteriales</taxon>
        <taxon>Gordoniaceae</taxon>
        <taxon>Gordonia</taxon>
    </lineage>
</organism>
<sequence>MGAGSRATTTTLRFALIVTGAAGFLDAYTYLARGGVFANAQTANVVLGALDLANGRAGSALAHLWPILAFVAGVASAAAIKAGRMDNALSHPIRWTMLAQAVLLVVVGFLPASWPPGIATVPIAFVAAMQFELFRTIGELPYMAIATTGNLARLVESGYTATIERDTASRRNFRIYIGVVGAFIVGAVVGAFATETWGIHAVWVPAAVLVGTLVLFVVDERRSRDETARD</sequence>
<evidence type="ECO:0000256" key="1">
    <source>
        <dbReference type="SAM" id="Phobius"/>
    </source>
</evidence>
<dbReference type="EMBL" id="BANX01000026">
    <property type="protein sequence ID" value="GAC69649.1"/>
    <property type="molecule type" value="Genomic_DNA"/>
</dbReference>
<name>M0QMJ8_9ACTN</name>
<evidence type="ECO:0000313" key="3">
    <source>
        <dbReference type="Proteomes" id="UP000011666"/>
    </source>
</evidence>
<evidence type="ECO:0000313" key="2">
    <source>
        <dbReference type="EMBL" id="GAC69649.1"/>
    </source>
</evidence>
<dbReference type="STRING" id="1223545.GS4_26_00970"/>
<feature type="transmembrane region" description="Helical" evidence="1">
    <location>
        <begin position="175"/>
        <end position="193"/>
    </location>
</feature>
<dbReference type="RefSeq" id="WP_007622941.1">
    <property type="nucleotide sequence ID" value="NZ_BANX01000026.1"/>
</dbReference>
<feature type="transmembrane region" description="Helical" evidence="1">
    <location>
        <begin position="12"/>
        <end position="31"/>
    </location>
</feature>